<keyword evidence="6" id="KW-1185">Reference proteome</keyword>
<name>A0ABY2S5D8_9PSEU</name>
<dbReference type="SUPFAM" id="SSF53822">
    <property type="entry name" value="Periplasmic binding protein-like I"/>
    <property type="match status" value="1"/>
</dbReference>
<protein>
    <submittedName>
        <fullName evidence="5">LacI family transcriptional regulator</fullName>
    </submittedName>
</protein>
<reference evidence="5 6" key="1">
    <citation type="journal article" date="2015" name="Antonie Van Leeuwenhoek">
        <title>Prauserella endophytica sp. nov., an endophytic actinobacterium isolated from Tamarix taklamakanensis.</title>
        <authorList>
            <person name="Liu J.M."/>
            <person name="Habden X."/>
            <person name="Guo L."/>
            <person name="Tuo L."/>
            <person name="Jiang Z.K."/>
            <person name="Liu S.W."/>
            <person name="Liu X.F."/>
            <person name="Chen L."/>
            <person name="Li R.F."/>
            <person name="Zhang Y.Q."/>
            <person name="Sun C.H."/>
        </authorList>
    </citation>
    <scope>NUCLEOTIDE SEQUENCE [LARGE SCALE GENOMIC DNA]</scope>
    <source>
        <strain evidence="5 6">CGMCC 4.7182</strain>
    </source>
</reference>
<dbReference type="PANTHER" id="PTHR30146">
    <property type="entry name" value="LACI-RELATED TRANSCRIPTIONAL REPRESSOR"/>
    <property type="match status" value="1"/>
</dbReference>
<dbReference type="Gene3D" id="1.10.260.40">
    <property type="entry name" value="lambda repressor-like DNA-binding domains"/>
    <property type="match status" value="1"/>
</dbReference>
<dbReference type="CDD" id="cd06267">
    <property type="entry name" value="PBP1_LacI_sugar_binding-like"/>
    <property type="match status" value="1"/>
</dbReference>
<evidence type="ECO:0000256" key="2">
    <source>
        <dbReference type="ARBA" id="ARBA00023125"/>
    </source>
</evidence>
<dbReference type="InterPro" id="IPR010982">
    <property type="entry name" value="Lambda_DNA-bd_dom_sf"/>
</dbReference>
<dbReference type="PRINTS" id="PR00036">
    <property type="entry name" value="HTHLACI"/>
</dbReference>
<keyword evidence="2" id="KW-0238">DNA-binding</keyword>
<sequence>MDHEVTAVPRAQRPDPAGHATIYDIARVAGVSPSTVSRALNKPGRINATTEQRIREVAADLGYRLNPVARALYTGQTSTFALILSDITNPVYFELVRGAETVGARENYTMVLAESQESGAREADAAERLLPAVDGIALVSTRMPDEQIRHLAARKPLVVVNRRVDDVLSIVPDPRPGIEAAIEHLAALGHRSFAYLSGPRTSYMSQLRWEIAFECALAHGLSVVEIGPCEPTLAGGRAIKRRVLAAGVTSVLAYNDIIAIGLLLECRDSGMDLPGQLSIVGFDDSFGSDFTSPPLTTIRSPLRQAGELAVERLLSLVRDEDHQHVDDLATVLVQRGSTAAPMLT</sequence>
<dbReference type="InterPro" id="IPR000843">
    <property type="entry name" value="HTH_LacI"/>
</dbReference>
<dbReference type="PROSITE" id="PS50932">
    <property type="entry name" value="HTH_LACI_2"/>
    <property type="match status" value="1"/>
</dbReference>
<evidence type="ECO:0000256" key="3">
    <source>
        <dbReference type="ARBA" id="ARBA00023163"/>
    </source>
</evidence>
<dbReference type="SUPFAM" id="SSF47413">
    <property type="entry name" value="lambda repressor-like DNA-binding domains"/>
    <property type="match status" value="1"/>
</dbReference>
<dbReference type="PANTHER" id="PTHR30146:SF153">
    <property type="entry name" value="LACTOSE OPERON REPRESSOR"/>
    <property type="match status" value="1"/>
</dbReference>
<dbReference type="InterPro" id="IPR028082">
    <property type="entry name" value="Peripla_BP_I"/>
</dbReference>
<dbReference type="Gene3D" id="3.40.50.2300">
    <property type="match status" value="2"/>
</dbReference>
<keyword evidence="1" id="KW-0805">Transcription regulation</keyword>
<evidence type="ECO:0000256" key="1">
    <source>
        <dbReference type="ARBA" id="ARBA00023015"/>
    </source>
</evidence>
<dbReference type="Pfam" id="PF00356">
    <property type="entry name" value="LacI"/>
    <property type="match status" value="1"/>
</dbReference>
<dbReference type="RefSeq" id="WP_112267656.1">
    <property type="nucleotide sequence ID" value="NZ_SWMS01000007.1"/>
</dbReference>
<accession>A0ABY2S5D8</accession>
<gene>
    <name evidence="5" type="ORF">FCN18_15515</name>
</gene>
<dbReference type="PROSITE" id="PS00356">
    <property type="entry name" value="HTH_LACI_1"/>
    <property type="match status" value="1"/>
</dbReference>
<dbReference type="InterPro" id="IPR046335">
    <property type="entry name" value="LacI/GalR-like_sensor"/>
</dbReference>
<keyword evidence="3" id="KW-0804">Transcription</keyword>
<dbReference type="CDD" id="cd01392">
    <property type="entry name" value="HTH_LacI"/>
    <property type="match status" value="1"/>
</dbReference>
<evidence type="ECO:0000313" key="5">
    <source>
        <dbReference type="EMBL" id="TKG70923.1"/>
    </source>
</evidence>
<organism evidence="5 6">
    <name type="scientific">Prauserella endophytica</name>
    <dbReference type="NCBI Taxonomy" id="1592324"/>
    <lineage>
        <taxon>Bacteria</taxon>
        <taxon>Bacillati</taxon>
        <taxon>Actinomycetota</taxon>
        <taxon>Actinomycetes</taxon>
        <taxon>Pseudonocardiales</taxon>
        <taxon>Pseudonocardiaceae</taxon>
        <taxon>Prauserella</taxon>
        <taxon>Prauserella coralliicola group</taxon>
    </lineage>
</organism>
<evidence type="ECO:0000259" key="4">
    <source>
        <dbReference type="PROSITE" id="PS50932"/>
    </source>
</evidence>
<evidence type="ECO:0000313" key="6">
    <source>
        <dbReference type="Proteomes" id="UP000309992"/>
    </source>
</evidence>
<feature type="domain" description="HTH lacI-type" evidence="4">
    <location>
        <begin position="20"/>
        <end position="74"/>
    </location>
</feature>
<dbReference type="Pfam" id="PF13377">
    <property type="entry name" value="Peripla_BP_3"/>
    <property type="match status" value="1"/>
</dbReference>
<comment type="caution">
    <text evidence="5">The sequence shown here is derived from an EMBL/GenBank/DDBJ whole genome shotgun (WGS) entry which is preliminary data.</text>
</comment>
<dbReference type="EMBL" id="SWMS01000007">
    <property type="protein sequence ID" value="TKG70923.1"/>
    <property type="molecule type" value="Genomic_DNA"/>
</dbReference>
<dbReference type="Proteomes" id="UP000309992">
    <property type="component" value="Unassembled WGS sequence"/>
</dbReference>
<dbReference type="SMART" id="SM00354">
    <property type="entry name" value="HTH_LACI"/>
    <property type="match status" value="1"/>
</dbReference>
<proteinExistence type="predicted"/>